<evidence type="ECO:0000313" key="8">
    <source>
        <dbReference type="Proteomes" id="UP001187415"/>
    </source>
</evidence>
<dbReference type="InterPro" id="IPR011990">
    <property type="entry name" value="TPR-like_helical_dom_sf"/>
</dbReference>
<feature type="domain" description="RRM" evidence="5">
    <location>
        <begin position="408"/>
        <end position="480"/>
    </location>
</feature>
<keyword evidence="3" id="KW-0862">Zinc</keyword>
<feature type="compositionally biased region" description="Basic and acidic residues" evidence="4">
    <location>
        <begin position="121"/>
        <end position="131"/>
    </location>
</feature>
<evidence type="ECO:0000256" key="3">
    <source>
        <dbReference type="PROSITE-ProRule" id="PRU00723"/>
    </source>
</evidence>
<evidence type="ECO:0000256" key="1">
    <source>
        <dbReference type="PROSITE-ProRule" id="PRU00176"/>
    </source>
</evidence>
<evidence type="ECO:0000259" key="5">
    <source>
        <dbReference type="PROSITE" id="PS50102"/>
    </source>
</evidence>
<protein>
    <submittedName>
        <fullName evidence="7">Uncharacterized protein</fullName>
    </submittedName>
</protein>
<reference evidence="7" key="1">
    <citation type="submission" date="2023-07" db="EMBL/GenBank/DDBJ databases">
        <title>Chromosome-level Genome Assembly of Striped Snakehead (Channa striata).</title>
        <authorList>
            <person name="Liu H."/>
        </authorList>
    </citation>
    <scope>NUCLEOTIDE SEQUENCE</scope>
    <source>
        <strain evidence="7">Gz</strain>
        <tissue evidence="7">Muscle</tissue>
    </source>
</reference>
<dbReference type="PROSITE" id="PS50103">
    <property type="entry name" value="ZF_C3H1"/>
    <property type="match status" value="1"/>
</dbReference>
<feature type="domain" description="C3H1-type" evidence="6">
    <location>
        <begin position="517"/>
        <end position="544"/>
    </location>
</feature>
<dbReference type="GO" id="GO:0003723">
    <property type="term" value="F:RNA binding"/>
    <property type="evidence" value="ECO:0007669"/>
    <property type="project" value="UniProtKB-UniRule"/>
</dbReference>
<keyword evidence="2" id="KW-0802">TPR repeat</keyword>
<dbReference type="Gene3D" id="3.30.70.330">
    <property type="match status" value="1"/>
</dbReference>
<evidence type="ECO:0000256" key="2">
    <source>
        <dbReference type="PROSITE-ProRule" id="PRU00339"/>
    </source>
</evidence>
<dbReference type="EMBL" id="JAUPFM010000021">
    <property type="protein sequence ID" value="KAK2817456.1"/>
    <property type="molecule type" value="Genomic_DNA"/>
</dbReference>
<dbReference type="AlphaFoldDB" id="A0AA88LM07"/>
<dbReference type="SMART" id="SM00360">
    <property type="entry name" value="RRM"/>
    <property type="match status" value="1"/>
</dbReference>
<feature type="compositionally biased region" description="Polar residues" evidence="4">
    <location>
        <begin position="493"/>
        <end position="507"/>
    </location>
</feature>
<dbReference type="PROSITE" id="PS50005">
    <property type="entry name" value="TPR"/>
    <property type="match status" value="1"/>
</dbReference>
<evidence type="ECO:0000256" key="4">
    <source>
        <dbReference type="SAM" id="MobiDB-lite"/>
    </source>
</evidence>
<keyword evidence="8" id="KW-1185">Reference proteome</keyword>
<accession>A0AA88LM07</accession>
<organism evidence="7 8">
    <name type="scientific">Channa striata</name>
    <name type="common">Snakehead murrel</name>
    <name type="synonym">Ophicephalus striatus</name>
    <dbReference type="NCBI Taxonomy" id="64152"/>
    <lineage>
        <taxon>Eukaryota</taxon>
        <taxon>Metazoa</taxon>
        <taxon>Chordata</taxon>
        <taxon>Craniata</taxon>
        <taxon>Vertebrata</taxon>
        <taxon>Euteleostomi</taxon>
        <taxon>Actinopterygii</taxon>
        <taxon>Neopterygii</taxon>
        <taxon>Teleostei</taxon>
        <taxon>Neoteleostei</taxon>
        <taxon>Acanthomorphata</taxon>
        <taxon>Anabantaria</taxon>
        <taxon>Anabantiformes</taxon>
        <taxon>Channoidei</taxon>
        <taxon>Channidae</taxon>
        <taxon>Channa</taxon>
    </lineage>
</organism>
<feature type="repeat" description="TPR" evidence="2">
    <location>
        <begin position="248"/>
        <end position="281"/>
    </location>
</feature>
<dbReference type="CDD" id="cd00590">
    <property type="entry name" value="RRM_SF"/>
    <property type="match status" value="1"/>
</dbReference>
<dbReference type="Pfam" id="PF00076">
    <property type="entry name" value="RRM_1"/>
    <property type="match status" value="1"/>
</dbReference>
<keyword evidence="3" id="KW-0479">Metal-binding</keyword>
<feature type="zinc finger region" description="C3H1-type" evidence="3">
    <location>
        <begin position="517"/>
        <end position="544"/>
    </location>
</feature>
<dbReference type="PROSITE" id="PS50102">
    <property type="entry name" value="RRM"/>
    <property type="match status" value="1"/>
</dbReference>
<dbReference type="GO" id="GO:0008270">
    <property type="term" value="F:zinc ion binding"/>
    <property type="evidence" value="ECO:0007669"/>
    <property type="project" value="UniProtKB-KW"/>
</dbReference>
<dbReference type="SUPFAM" id="SSF54928">
    <property type="entry name" value="RNA-binding domain, RBD"/>
    <property type="match status" value="1"/>
</dbReference>
<evidence type="ECO:0000259" key="6">
    <source>
        <dbReference type="PROSITE" id="PS50103"/>
    </source>
</evidence>
<name>A0AA88LM07_CHASR</name>
<dbReference type="Pfam" id="PF13181">
    <property type="entry name" value="TPR_8"/>
    <property type="match status" value="1"/>
</dbReference>
<keyword evidence="3" id="KW-0863">Zinc-finger</keyword>
<dbReference type="InterPro" id="IPR019734">
    <property type="entry name" value="TPR_rpt"/>
</dbReference>
<dbReference type="PANTHER" id="PTHR47678:SF2">
    <property type="entry name" value="TETRATRICOPEPTIDE REPEAT PROTEIN 31 ISOFORM X1"/>
    <property type="match status" value="1"/>
</dbReference>
<gene>
    <name evidence="7" type="ORF">Q5P01_025647</name>
</gene>
<proteinExistence type="predicted"/>
<dbReference type="SUPFAM" id="SSF48452">
    <property type="entry name" value="TPR-like"/>
    <property type="match status" value="1"/>
</dbReference>
<dbReference type="Proteomes" id="UP001187415">
    <property type="component" value="Unassembled WGS sequence"/>
</dbReference>
<feature type="region of interest" description="Disordered" evidence="4">
    <location>
        <begin position="58"/>
        <end position="173"/>
    </location>
</feature>
<dbReference type="PANTHER" id="PTHR47678">
    <property type="entry name" value="TETRATRICOPEPTIDE REPEAT PROTEIN 31"/>
    <property type="match status" value="1"/>
</dbReference>
<dbReference type="InterPro" id="IPR000571">
    <property type="entry name" value="Znf_CCCH"/>
</dbReference>
<feature type="compositionally biased region" description="Basic residues" evidence="4">
    <location>
        <begin position="104"/>
        <end position="120"/>
    </location>
</feature>
<comment type="caution">
    <text evidence="7">The sequence shown here is derived from an EMBL/GenBank/DDBJ whole genome shotgun (WGS) entry which is preliminary data.</text>
</comment>
<dbReference type="InterPro" id="IPR000504">
    <property type="entry name" value="RRM_dom"/>
</dbReference>
<dbReference type="InterPro" id="IPR035979">
    <property type="entry name" value="RBD_domain_sf"/>
</dbReference>
<dbReference type="Gene3D" id="1.25.40.10">
    <property type="entry name" value="Tetratricopeptide repeat domain"/>
    <property type="match status" value="1"/>
</dbReference>
<sequence>MGLAKTSEVAIADCGSPGSVVSTAASSTAAVEVSERRLGSVTEPMKFSSDIRRLLGLGGGDEEIQVQSGDPDPTDSRKNQLSSQRVGQGLLKDDEALDDEERARRKAEKRRAKKKRQKERKKLEREERLESLSEQDEERAAGVASESDSEEELKEEAQWISVRPRNKSSPKSVSALMTADTRRNCQVPHKSAEDEPEWDVSSAFVANAASHIKVKGQKTRAMQTSPENEENACGSSQVGNTVEMRRRGESLTVQGIEMFKQGQYDQAVDMFTEAISCDPSDHRFFGNRSCCYSFLEQFSSALTDAQRSIQLAPEWPTGYFRKGCALMGLKRYGEAGKAMEQVLKLNEHCKEASSKLFTCQIQQLMEVGFEEEQSKKLLEKFTTVQAVVASPQVKALQSSLQDLRGCCRSLWIGNITFEVTEKDLWDLFKMFGEIESVRVLHERFCAFVNFKNANVAAEALEKLQGVELRGSKLVMRYPDRWIQRTLPPIQRTNASLSSSAAGTQQPFPATGSRCRVPMRGDECLFWRTTGCSFGHRCRFKHASDHQGRDKNPGQP</sequence>
<feature type="region of interest" description="Disordered" evidence="4">
    <location>
        <begin position="493"/>
        <end position="512"/>
    </location>
</feature>
<keyword evidence="1" id="KW-0694">RNA-binding</keyword>
<feature type="region of interest" description="Disordered" evidence="4">
    <location>
        <begin position="26"/>
        <end position="45"/>
    </location>
</feature>
<dbReference type="InterPro" id="IPR012677">
    <property type="entry name" value="Nucleotide-bd_a/b_plait_sf"/>
</dbReference>
<evidence type="ECO:0000313" key="7">
    <source>
        <dbReference type="EMBL" id="KAK2817456.1"/>
    </source>
</evidence>
<dbReference type="SMART" id="SM00028">
    <property type="entry name" value="TPR"/>
    <property type="match status" value="3"/>
</dbReference>